<reference evidence="3 4" key="1">
    <citation type="journal article" date="2012" name="J. Bacteriol.">
        <title>Complete genome sequences of Desulfosporosinus orientis DSM765T, Desulfosporosinus youngiae DSM17734T, Desulfosporosinus meridiei DSM13257T, and Desulfosporosinus acidiphilus DSM22704T.</title>
        <authorList>
            <person name="Pester M."/>
            <person name="Brambilla E."/>
            <person name="Alazard D."/>
            <person name="Rattei T."/>
            <person name="Weinmaier T."/>
            <person name="Han J."/>
            <person name="Lucas S."/>
            <person name="Lapidus A."/>
            <person name="Cheng J.F."/>
            <person name="Goodwin L."/>
            <person name="Pitluck S."/>
            <person name="Peters L."/>
            <person name="Ovchinnikova G."/>
            <person name="Teshima H."/>
            <person name="Detter J.C."/>
            <person name="Han C.S."/>
            <person name="Tapia R."/>
            <person name="Land M.L."/>
            <person name="Hauser L."/>
            <person name="Kyrpides N.C."/>
            <person name="Ivanova N.N."/>
            <person name="Pagani I."/>
            <person name="Huntmann M."/>
            <person name="Wei C.L."/>
            <person name="Davenport K.W."/>
            <person name="Daligault H."/>
            <person name="Chain P.S."/>
            <person name="Chen A."/>
            <person name="Mavromatis K."/>
            <person name="Markowitz V."/>
            <person name="Szeto E."/>
            <person name="Mikhailova N."/>
            <person name="Pati A."/>
            <person name="Wagner M."/>
            <person name="Woyke T."/>
            <person name="Ollivier B."/>
            <person name="Klenk H.P."/>
            <person name="Spring S."/>
            <person name="Loy A."/>
        </authorList>
    </citation>
    <scope>NUCLEOTIDE SEQUENCE [LARGE SCALE GENOMIC DNA]</scope>
    <source>
        <strain evidence="4">DSM 22704 / JCM 16185 / SJ4</strain>
    </source>
</reference>
<keyword evidence="2" id="KW-0812">Transmembrane</keyword>
<dbReference type="eggNOG" id="ENOG5033M8N">
    <property type="taxonomic scope" value="Bacteria"/>
</dbReference>
<evidence type="ECO:0000313" key="3">
    <source>
        <dbReference type="EMBL" id="AFM41004.1"/>
    </source>
</evidence>
<feature type="transmembrane region" description="Helical" evidence="2">
    <location>
        <begin position="20"/>
        <end position="40"/>
    </location>
</feature>
<name>I4D5D0_DESAJ</name>
<gene>
    <name evidence="3" type="ordered locus">Desaci_2029</name>
</gene>
<feature type="coiled-coil region" evidence="1">
    <location>
        <begin position="179"/>
        <end position="231"/>
    </location>
</feature>
<keyword evidence="4" id="KW-1185">Reference proteome</keyword>
<sequence length="288" mass="33082">MENPIKEILIKSNTEKRKTILLIVIILVVCIVPLSLKALYDSKLFNDNVRKGNDSFSNEKFNDAETFYSNALKYRTDQAIVDKQELSKNLSFSLQNYNLGLKQFDDKNYLDAYRSFSYVSAQDTKRYKDAQSKEAESKKMYTQDEMTKIDQYANSKDYQKAINEIQNLTVTKFLDENVQKELLQRRQQYNDLLAKQNAEAETKAKAEADAQAKLEAQKRAEEEAKAKALAKTQGVRIGMTQQQVLDSSWGRPNEVNRTVTANGTHEQWVYDNGGYLYFDNGILTAVQN</sequence>
<evidence type="ECO:0000313" key="4">
    <source>
        <dbReference type="Proteomes" id="UP000002892"/>
    </source>
</evidence>
<evidence type="ECO:0000256" key="1">
    <source>
        <dbReference type="SAM" id="Coils"/>
    </source>
</evidence>
<accession>I4D5D0</accession>
<keyword evidence="2" id="KW-0472">Membrane</keyword>
<keyword evidence="2" id="KW-1133">Transmembrane helix</keyword>
<keyword evidence="1" id="KW-0175">Coiled coil</keyword>
<dbReference type="OrthoDB" id="9794377at2"/>
<organism evidence="3 4">
    <name type="scientific">Desulfosporosinus acidiphilus (strain DSM 22704 / JCM 16185 / SJ4)</name>
    <dbReference type="NCBI Taxonomy" id="646529"/>
    <lineage>
        <taxon>Bacteria</taxon>
        <taxon>Bacillati</taxon>
        <taxon>Bacillota</taxon>
        <taxon>Clostridia</taxon>
        <taxon>Eubacteriales</taxon>
        <taxon>Desulfitobacteriaceae</taxon>
        <taxon>Desulfosporosinus</taxon>
    </lineage>
</organism>
<dbReference type="STRING" id="646529.Desaci_2029"/>
<dbReference type="RefSeq" id="WP_014827008.1">
    <property type="nucleotide sequence ID" value="NC_018068.1"/>
</dbReference>
<proteinExistence type="predicted"/>
<evidence type="ECO:0000256" key="2">
    <source>
        <dbReference type="SAM" id="Phobius"/>
    </source>
</evidence>
<protein>
    <submittedName>
        <fullName evidence="3">Uncharacterized protein</fullName>
    </submittedName>
</protein>
<dbReference type="HOGENOM" id="CLU_965502_0_0_9"/>
<dbReference type="AlphaFoldDB" id="I4D5D0"/>
<dbReference type="EMBL" id="CP003639">
    <property type="protein sequence ID" value="AFM41004.1"/>
    <property type="molecule type" value="Genomic_DNA"/>
</dbReference>
<dbReference type="KEGG" id="dai:Desaci_2029"/>
<dbReference type="Proteomes" id="UP000002892">
    <property type="component" value="Chromosome"/>
</dbReference>